<evidence type="ECO:0000256" key="1">
    <source>
        <dbReference type="ARBA" id="ARBA00010690"/>
    </source>
</evidence>
<gene>
    <name evidence="4" type="ORF">EH31_14560</name>
</gene>
<evidence type="ECO:0000313" key="5">
    <source>
        <dbReference type="Proteomes" id="UP000027647"/>
    </source>
</evidence>
<feature type="transmembrane region" description="Helical" evidence="3">
    <location>
        <begin position="191"/>
        <end position="210"/>
    </location>
</feature>
<dbReference type="PRINTS" id="PR00950">
    <property type="entry name" value="TYPE3IMSPROT"/>
</dbReference>
<evidence type="ECO:0000313" key="4">
    <source>
        <dbReference type="EMBL" id="KEO89246.1"/>
    </source>
</evidence>
<feature type="transmembrane region" description="Helical" evidence="3">
    <location>
        <begin position="33"/>
        <end position="54"/>
    </location>
</feature>
<accession>A0A074M3Q8</accession>
<keyword evidence="3" id="KW-1133">Transmembrane helix</keyword>
<keyword evidence="4" id="KW-0282">Flagellum</keyword>
<dbReference type="PANTHER" id="PTHR30531">
    <property type="entry name" value="FLAGELLAR BIOSYNTHETIC PROTEIN FLHB"/>
    <property type="match status" value="1"/>
</dbReference>
<keyword evidence="3" id="KW-0472">Membrane</keyword>
<dbReference type="Gene3D" id="3.40.1690.10">
    <property type="entry name" value="secretion proteins EscU"/>
    <property type="match status" value="1"/>
</dbReference>
<evidence type="ECO:0000256" key="2">
    <source>
        <dbReference type="SAM" id="MobiDB-lite"/>
    </source>
</evidence>
<feature type="transmembrane region" description="Helical" evidence="3">
    <location>
        <begin position="152"/>
        <end position="171"/>
    </location>
</feature>
<dbReference type="GO" id="GO:0009306">
    <property type="term" value="P:protein secretion"/>
    <property type="evidence" value="ECO:0007669"/>
    <property type="project" value="InterPro"/>
</dbReference>
<dbReference type="GO" id="GO:0005886">
    <property type="term" value="C:plasma membrane"/>
    <property type="evidence" value="ECO:0007669"/>
    <property type="project" value="TreeGrafter"/>
</dbReference>
<sequence>MAEETSGEKRFDPTPKRKSEAAKNGDVLRSKEVATAVAMLTGIFMLTMVGPWLWESVKGVALASFQFELDRTAEFDPAIITWRAGSAVLPPIFVIGLTVMVITVATQLLLGEGRFVPENLKPKGQRINPLSGLKRMFGSQGLIELGKSILKLVLLGTLAAYWISTTLESLLGLGRGSLEGQLAFAMDAGELLIMLLVGGLVIIAMVDYPIQAFQRNKRLKMSFEDLKNEMKQAEGSPEMKSARRQRQRDLARGSVGKAMKDAQFVVVNPMHFAVAMTYDPDLAPAPVVLAKGRGETALAMREMAGEMGLPVLEYPQLARAVYFTTKANQMVREELYIAIAALVAFVLSLKRGERVPLPQITVPEPLRFDPDGKLQKTP</sequence>
<comment type="similarity">
    <text evidence="1">Belongs to the type III secretion exporter family.</text>
</comment>
<organism evidence="4 5">
    <name type="scientific">Erythrobacter longus</name>
    <dbReference type="NCBI Taxonomy" id="1044"/>
    <lineage>
        <taxon>Bacteria</taxon>
        <taxon>Pseudomonadati</taxon>
        <taxon>Pseudomonadota</taxon>
        <taxon>Alphaproteobacteria</taxon>
        <taxon>Sphingomonadales</taxon>
        <taxon>Erythrobacteraceae</taxon>
        <taxon>Erythrobacter/Porphyrobacter group</taxon>
        <taxon>Erythrobacter</taxon>
    </lineage>
</organism>
<keyword evidence="4" id="KW-0969">Cilium</keyword>
<proteinExistence type="inferred from homology"/>
<reference evidence="4 5" key="1">
    <citation type="submission" date="2014-04" db="EMBL/GenBank/DDBJ databases">
        <title>A comprehensive comparison of genomes of Erythrobacter spp. strains.</title>
        <authorList>
            <person name="Zheng Q."/>
        </authorList>
    </citation>
    <scope>NUCLEOTIDE SEQUENCE [LARGE SCALE GENOMIC DNA]</scope>
    <source>
        <strain evidence="4 5">DSM 6997</strain>
    </source>
</reference>
<evidence type="ECO:0000256" key="3">
    <source>
        <dbReference type="SAM" id="Phobius"/>
    </source>
</evidence>
<dbReference type="PANTHER" id="PTHR30531:SF12">
    <property type="entry name" value="FLAGELLAR BIOSYNTHETIC PROTEIN FLHB"/>
    <property type="match status" value="1"/>
</dbReference>
<dbReference type="Proteomes" id="UP000027647">
    <property type="component" value="Unassembled WGS sequence"/>
</dbReference>
<dbReference type="SUPFAM" id="SSF160544">
    <property type="entry name" value="EscU C-terminal domain-like"/>
    <property type="match status" value="1"/>
</dbReference>
<dbReference type="EMBL" id="JMIW01000006">
    <property type="protein sequence ID" value="KEO89246.1"/>
    <property type="molecule type" value="Genomic_DNA"/>
</dbReference>
<dbReference type="AlphaFoldDB" id="A0A074M3Q8"/>
<name>A0A074M3Q8_ERYLO</name>
<protein>
    <submittedName>
        <fullName evidence="4">Flagellar biosynthesis protein</fullName>
    </submittedName>
</protein>
<dbReference type="eggNOG" id="COG1377">
    <property type="taxonomic scope" value="Bacteria"/>
</dbReference>
<keyword evidence="3" id="KW-0812">Transmembrane</keyword>
<keyword evidence="5" id="KW-1185">Reference proteome</keyword>
<feature type="region of interest" description="Disordered" evidence="2">
    <location>
        <begin position="1"/>
        <end position="24"/>
    </location>
</feature>
<dbReference type="Pfam" id="PF01312">
    <property type="entry name" value="Bac_export_2"/>
    <property type="match status" value="1"/>
</dbReference>
<comment type="caution">
    <text evidence="4">The sequence shown here is derived from an EMBL/GenBank/DDBJ whole genome shotgun (WGS) entry which is preliminary data.</text>
</comment>
<dbReference type="RefSeq" id="WP_034961160.1">
    <property type="nucleotide sequence ID" value="NZ_JMIW01000006.1"/>
</dbReference>
<keyword evidence="4" id="KW-0966">Cell projection</keyword>
<dbReference type="OrthoDB" id="9807950at2"/>
<dbReference type="STRING" id="1044.EH31_14560"/>
<dbReference type="InterPro" id="IPR029025">
    <property type="entry name" value="T3SS_substrate_exporter_C"/>
</dbReference>
<dbReference type="InterPro" id="IPR006135">
    <property type="entry name" value="T3SS_substrate_exporter"/>
</dbReference>
<feature type="transmembrane region" description="Helical" evidence="3">
    <location>
        <begin position="92"/>
        <end position="111"/>
    </location>
</feature>